<reference evidence="9 10" key="1">
    <citation type="submission" date="2019-06" db="EMBL/GenBank/DDBJ databases">
        <title>Sequencing the genomes of 1000 actinobacteria strains.</title>
        <authorList>
            <person name="Klenk H.-P."/>
        </authorList>
    </citation>
    <scope>NUCLEOTIDE SEQUENCE [LARGE SCALE GENOMIC DNA]</scope>
    <source>
        <strain evidence="9 10">DSM 45015</strain>
    </source>
</reference>
<dbReference type="GO" id="GO:0019752">
    <property type="term" value="P:carboxylic acid metabolic process"/>
    <property type="evidence" value="ECO:0007669"/>
    <property type="project" value="InterPro"/>
</dbReference>
<dbReference type="Pfam" id="PF00282">
    <property type="entry name" value="Pyridoxal_deC"/>
    <property type="match status" value="1"/>
</dbReference>
<evidence type="ECO:0000256" key="4">
    <source>
        <dbReference type="ARBA" id="ARBA00022898"/>
    </source>
</evidence>
<gene>
    <name evidence="9" type="ORF">FHX37_2462</name>
</gene>
<name>A0A543NL04_9ACTN</name>
<dbReference type="PANTHER" id="PTHR45677:SF8">
    <property type="entry name" value="CYSTEINE SULFINIC ACID DECARBOXYLASE"/>
    <property type="match status" value="1"/>
</dbReference>
<dbReference type="Gene3D" id="3.90.1150.10">
    <property type="entry name" value="Aspartate Aminotransferase, domain 1"/>
    <property type="match status" value="1"/>
</dbReference>
<dbReference type="InterPro" id="IPR015422">
    <property type="entry name" value="PyrdxlP-dep_Trfase_small"/>
</dbReference>
<evidence type="ECO:0000256" key="7">
    <source>
        <dbReference type="RuleBase" id="RU000382"/>
    </source>
</evidence>
<dbReference type="InterPro" id="IPR002129">
    <property type="entry name" value="PyrdxlP-dep_de-COase"/>
</dbReference>
<keyword evidence="3" id="KW-0210">Decarboxylase</keyword>
<dbReference type="Gene3D" id="3.40.640.10">
    <property type="entry name" value="Type I PLP-dependent aspartate aminotransferase-like (Major domain)"/>
    <property type="match status" value="1"/>
</dbReference>
<dbReference type="GO" id="GO:0030170">
    <property type="term" value="F:pyridoxal phosphate binding"/>
    <property type="evidence" value="ECO:0007669"/>
    <property type="project" value="InterPro"/>
</dbReference>
<dbReference type="GO" id="GO:0004058">
    <property type="term" value="F:aromatic-L-amino-acid decarboxylase activity"/>
    <property type="evidence" value="ECO:0007669"/>
    <property type="project" value="UniProtKB-ARBA"/>
</dbReference>
<organism evidence="9 10">
    <name type="scientific">Haloactinospora alba</name>
    <dbReference type="NCBI Taxonomy" id="405555"/>
    <lineage>
        <taxon>Bacteria</taxon>
        <taxon>Bacillati</taxon>
        <taxon>Actinomycetota</taxon>
        <taxon>Actinomycetes</taxon>
        <taxon>Streptosporangiales</taxon>
        <taxon>Nocardiopsidaceae</taxon>
        <taxon>Haloactinospora</taxon>
    </lineage>
</organism>
<dbReference type="InterPro" id="IPR015424">
    <property type="entry name" value="PyrdxlP-dep_Trfase"/>
</dbReference>
<dbReference type="InterPro" id="IPR015421">
    <property type="entry name" value="PyrdxlP-dep_Trfase_major"/>
</dbReference>
<proteinExistence type="inferred from homology"/>
<sequence length="533" mass="55043">MPARCNPRPPTRVGAEEQPPTHPVPTGDPEDAPPPAAHSDPAGSAPVPAADDAALAGGSTGPDHLRPLLDVSLRALADGAAHRNGPIPAGDPSELADGVRAATGDLLPDTGTGATAALEQLTRILASGSADPGDPSCAAHLHCPPLAVAVAAETAAAALNPSLDSWDQAPAATTMETQLLGVLAGLVGYHPASASGVLTSGGTESNLMGMLLARDAALRNAPGAVEPARDGITAAPRLRVLCSQEAHFSVQRNAAFLGLGESAVIPVPVDQHHRMDPAALEQALTRCRGIPAAVIATAGTTDAGAIDPLARIAKVARRHRAWLHVDAAYGGGALFSQRLASLLDGLAASDSVALDLHKLGWQPVASGVFLTRQAQSLDPLARRVAYLNPADDEEAGYPSLLGNSMRTTRRADVFKIAVTMRALGRDGMGRLTDTCHDLARHAARRITADPALQLAADPVLTTVVFRYTDTRDPDRVNAALRRRLLRAGSAVVGRTELDGAVWLKLTLLNPQARQNDVDALLAAVVAAGAEEDQ</sequence>
<comment type="caution">
    <text evidence="9">The sequence shown here is derived from an EMBL/GenBank/DDBJ whole genome shotgun (WGS) entry which is preliminary data.</text>
</comment>
<evidence type="ECO:0000256" key="5">
    <source>
        <dbReference type="ARBA" id="ARBA00023239"/>
    </source>
</evidence>
<evidence type="ECO:0000313" key="9">
    <source>
        <dbReference type="EMBL" id="TQN32501.1"/>
    </source>
</evidence>
<dbReference type="RefSeq" id="WP_141923979.1">
    <property type="nucleotide sequence ID" value="NZ_VFQC01000001.1"/>
</dbReference>
<dbReference type="SUPFAM" id="SSF53383">
    <property type="entry name" value="PLP-dependent transferases"/>
    <property type="match status" value="1"/>
</dbReference>
<keyword evidence="4 6" id="KW-0663">Pyridoxal phosphate</keyword>
<feature type="region of interest" description="Disordered" evidence="8">
    <location>
        <begin position="1"/>
        <end position="62"/>
    </location>
</feature>
<evidence type="ECO:0000256" key="3">
    <source>
        <dbReference type="ARBA" id="ARBA00022793"/>
    </source>
</evidence>
<dbReference type="EMBL" id="VFQC01000001">
    <property type="protein sequence ID" value="TQN32501.1"/>
    <property type="molecule type" value="Genomic_DNA"/>
</dbReference>
<keyword evidence="10" id="KW-1185">Reference proteome</keyword>
<dbReference type="OrthoDB" id="3335676at2"/>
<dbReference type="AlphaFoldDB" id="A0A543NL04"/>
<dbReference type="PANTHER" id="PTHR45677">
    <property type="entry name" value="GLUTAMATE DECARBOXYLASE-RELATED"/>
    <property type="match status" value="1"/>
</dbReference>
<dbReference type="Proteomes" id="UP000317422">
    <property type="component" value="Unassembled WGS sequence"/>
</dbReference>
<evidence type="ECO:0000256" key="8">
    <source>
        <dbReference type="SAM" id="MobiDB-lite"/>
    </source>
</evidence>
<comment type="cofactor">
    <cofactor evidence="1 6 7">
        <name>pyridoxal 5'-phosphate</name>
        <dbReference type="ChEBI" id="CHEBI:597326"/>
    </cofactor>
</comment>
<evidence type="ECO:0000313" key="10">
    <source>
        <dbReference type="Proteomes" id="UP000317422"/>
    </source>
</evidence>
<dbReference type="GO" id="GO:0005737">
    <property type="term" value="C:cytoplasm"/>
    <property type="evidence" value="ECO:0007669"/>
    <property type="project" value="TreeGrafter"/>
</dbReference>
<protein>
    <submittedName>
        <fullName evidence="9">L-2,4-diaminobutyrate decarboxylase</fullName>
    </submittedName>
</protein>
<evidence type="ECO:0000256" key="1">
    <source>
        <dbReference type="ARBA" id="ARBA00001933"/>
    </source>
</evidence>
<comment type="similarity">
    <text evidence="2 7">Belongs to the group II decarboxylase family.</text>
</comment>
<feature type="compositionally biased region" description="Low complexity" evidence="8">
    <location>
        <begin position="37"/>
        <end position="57"/>
    </location>
</feature>
<keyword evidence="5 7" id="KW-0456">Lyase</keyword>
<evidence type="ECO:0000256" key="6">
    <source>
        <dbReference type="PIRSR" id="PIRSR602129-50"/>
    </source>
</evidence>
<feature type="modified residue" description="N6-(pyridoxal phosphate)lysine" evidence="6">
    <location>
        <position position="358"/>
    </location>
</feature>
<dbReference type="Gene3D" id="3.90.1150.170">
    <property type="match status" value="1"/>
</dbReference>
<evidence type="ECO:0000256" key="2">
    <source>
        <dbReference type="ARBA" id="ARBA00009533"/>
    </source>
</evidence>
<accession>A0A543NL04</accession>